<reference evidence="1 2" key="1">
    <citation type="submission" date="2010-05" db="EMBL/GenBank/DDBJ databases">
        <title>Complete sequence of Thermincola sp. JR.</title>
        <authorList>
            <consortium name="US DOE Joint Genome Institute"/>
            <person name="Lucas S."/>
            <person name="Copeland A."/>
            <person name="Lapidus A."/>
            <person name="Cheng J.-F."/>
            <person name="Bruce D."/>
            <person name="Goodwin L."/>
            <person name="Pitluck S."/>
            <person name="Chertkov O."/>
            <person name="Detter J.C."/>
            <person name="Han C."/>
            <person name="Tapia R."/>
            <person name="Land M."/>
            <person name="Hauser L."/>
            <person name="Kyrpides N."/>
            <person name="Mikhailova N."/>
            <person name="Hazen T.C."/>
            <person name="Woyke T."/>
        </authorList>
    </citation>
    <scope>NUCLEOTIDE SEQUENCE [LARGE SCALE GENOMIC DNA]</scope>
    <source>
        <strain evidence="1 2">JR</strain>
    </source>
</reference>
<proteinExistence type="predicted"/>
<dbReference type="EMBL" id="CP002028">
    <property type="protein sequence ID" value="ADG81555.1"/>
    <property type="molecule type" value="Genomic_DNA"/>
</dbReference>
<name>D5XC07_THEPJ</name>
<dbReference type="RefSeq" id="WP_013119576.1">
    <property type="nucleotide sequence ID" value="NC_014152.1"/>
</dbReference>
<gene>
    <name evidence="1" type="ordered locus">TherJR_0686</name>
</gene>
<accession>D5XC07</accession>
<dbReference type="OrthoDB" id="2463316at2"/>
<organism evidence="1 2">
    <name type="scientific">Thermincola potens (strain JR)</name>
    <dbReference type="NCBI Taxonomy" id="635013"/>
    <lineage>
        <taxon>Bacteria</taxon>
        <taxon>Bacillati</taxon>
        <taxon>Bacillota</taxon>
        <taxon>Clostridia</taxon>
        <taxon>Eubacteriales</taxon>
        <taxon>Thermincolaceae</taxon>
        <taxon>Thermincola</taxon>
    </lineage>
</organism>
<dbReference type="HOGENOM" id="CLU_789703_0_0_9"/>
<dbReference type="AlphaFoldDB" id="D5XC07"/>
<dbReference type="eggNOG" id="ENOG50345JD">
    <property type="taxonomic scope" value="Bacteria"/>
</dbReference>
<dbReference type="KEGG" id="tjr:TherJR_0686"/>
<evidence type="ECO:0000313" key="2">
    <source>
        <dbReference type="Proteomes" id="UP000002377"/>
    </source>
</evidence>
<evidence type="ECO:0000313" key="1">
    <source>
        <dbReference type="EMBL" id="ADG81555.1"/>
    </source>
</evidence>
<sequence length="351" mass="41560" precursor="true">MAKKFLLLVITVILVSSFFGSHNYNYAMGKTVKIPSPTVIIPTKNDFEEQNQFIYCQQIMNGLSFMSSLPHSVSEPIEFSRTGFLLHIYNLVADGNIRLSPLPEDDIEREIGDYWKEEVKQRLNKLVELKIVTKEEINDEPITKEFVANILYRIYKPVIPYKRSIVYTDTSNEALYWAGEMGLPYYSSRSGFQIFPDSNLTHPYDYKTVLSYVYLYLPIDKDNGKYKYHQIEIKDLGELDNFLYQKNPYLYDKKNLTKQELQALEKAKLRLSEVLPHYIASIREELLKPRLGYWKRDVELNPEIKPYVEKYRRTKTDKVAEEVLELLRQKYNLFVYQESISYVKYMFELQQ</sequence>
<dbReference type="Proteomes" id="UP000002377">
    <property type="component" value="Chromosome"/>
</dbReference>
<protein>
    <submittedName>
        <fullName evidence="1">Uncharacterized protein</fullName>
    </submittedName>
</protein>
<keyword evidence="2" id="KW-1185">Reference proteome</keyword>